<dbReference type="AlphaFoldDB" id="A0A1X7P3J0"/>
<dbReference type="SMART" id="SM00895">
    <property type="entry name" value="FCD"/>
    <property type="match status" value="1"/>
</dbReference>
<keyword evidence="3" id="KW-0804">Transcription</keyword>
<evidence type="ECO:0000256" key="4">
    <source>
        <dbReference type="SAM" id="MobiDB-lite"/>
    </source>
</evidence>
<dbReference type="STRING" id="1891671.SAMN06295885_2371"/>
<dbReference type="SUPFAM" id="SSF46785">
    <property type="entry name" value="Winged helix' DNA-binding domain"/>
    <property type="match status" value="1"/>
</dbReference>
<name>A0A1X7P3J0_9MICO</name>
<dbReference type="Gene3D" id="1.20.120.530">
    <property type="entry name" value="GntR ligand-binding domain-like"/>
    <property type="match status" value="1"/>
</dbReference>
<evidence type="ECO:0000259" key="5">
    <source>
        <dbReference type="PROSITE" id="PS50949"/>
    </source>
</evidence>
<dbReference type="Pfam" id="PF07729">
    <property type="entry name" value="FCD"/>
    <property type="match status" value="1"/>
</dbReference>
<dbReference type="Proteomes" id="UP000193711">
    <property type="component" value="Unassembled WGS sequence"/>
</dbReference>
<feature type="domain" description="HTH gntR-type" evidence="5">
    <location>
        <begin position="25"/>
        <end position="92"/>
    </location>
</feature>
<dbReference type="PANTHER" id="PTHR43537">
    <property type="entry name" value="TRANSCRIPTIONAL REGULATOR, GNTR FAMILY"/>
    <property type="match status" value="1"/>
</dbReference>
<dbReference type="InterPro" id="IPR000524">
    <property type="entry name" value="Tscrpt_reg_HTH_GntR"/>
</dbReference>
<keyword evidence="7" id="KW-1185">Reference proteome</keyword>
<keyword evidence="2" id="KW-0238">DNA-binding</keyword>
<dbReference type="PANTHER" id="PTHR43537:SF44">
    <property type="entry name" value="GNTR FAMILY REGULATORY PROTEIN"/>
    <property type="match status" value="1"/>
</dbReference>
<dbReference type="InterPro" id="IPR036390">
    <property type="entry name" value="WH_DNA-bd_sf"/>
</dbReference>
<evidence type="ECO:0000313" key="6">
    <source>
        <dbReference type="EMBL" id="SMH44515.1"/>
    </source>
</evidence>
<reference evidence="7" key="1">
    <citation type="submission" date="2017-04" db="EMBL/GenBank/DDBJ databases">
        <authorList>
            <person name="Varghese N."/>
            <person name="Submissions S."/>
        </authorList>
    </citation>
    <scope>NUCLEOTIDE SEQUENCE [LARGE SCALE GENOMIC DNA]</scope>
    <source>
        <strain evidence="7">VKM Ac-2121</strain>
    </source>
</reference>
<dbReference type="SUPFAM" id="SSF48008">
    <property type="entry name" value="GntR ligand-binding domain-like"/>
    <property type="match status" value="1"/>
</dbReference>
<evidence type="ECO:0000256" key="3">
    <source>
        <dbReference type="ARBA" id="ARBA00023163"/>
    </source>
</evidence>
<keyword evidence="1" id="KW-0805">Transcription regulation</keyword>
<evidence type="ECO:0000313" key="7">
    <source>
        <dbReference type="Proteomes" id="UP000193711"/>
    </source>
</evidence>
<gene>
    <name evidence="6" type="ORF">SAMN06295885_2371</name>
</gene>
<organism evidence="6 7">
    <name type="scientific">Rathayibacter oskolensis</name>
    <dbReference type="NCBI Taxonomy" id="1891671"/>
    <lineage>
        <taxon>Bacteria</taxon>
        <taxon>Bacillati</taxon>
        <taxon>Actinomycetota</taxon>
        <taxon>Actinomycetes</taxon>
        <taxon>Micrococcales</taxon>
        <taxon>Microbacteriaceae</taxon>
        <taxon>Rathayibacter</taxon>
    </lineage>
</organism>
<proteinExistence type="predicted"/>
<evidence type="ECO:0000256" key="2">
    <source>
        <dbReference type="ARBA" id="ARBA00023125"/>
    </source>
</evidence>
<evidence type="ECO:0000256" key="1">
    <source>
        <dbReference type="ARBA" id="ARBA00023015"/>
    </source>
</evidence>
<dbReference type="InterPro" id="IPR008920">
    <property type="entry name" value="TF_FadR/GntR_C"/>
</dbReference>
<dbReference type="GO" id="GO:0003700">
    <property type="term" value="F:DNA-binding transcription factor activity"/>
    <property type="evidence" value="ECO:0007669"/>
    <property type="project" value="InterPro"/>
</dbReference>
<sequence>MTPTGSSPTPPHSPARASAATRSLPGLHEQVLDALGGDICAGRLTPGSVLTLQRIEERFGVSRSVGRETIRVLDSMRLVVSRRRVGVVVLPPDEWNLFDPRVVHWRLQAPDRDAQIAALAELRIAVEPEAARLAATRATSAEVAELVSIAGRMWAAGEDEDRERFHELDLGFHSLVLVASRNGMFSRLESVISDTLTGRREHGLGPDQPLPVSLGLHAEVSAAIQRRDPTVSFSSMRRLLLQSVAESMPHRGDRRS</sequence>
<dbReference type="EMBL" id="FXBM01000002">
    <property type="protein sequence ID" value="SMH44515.1"/>
    <property type="molecule type" value="Genomic_DNA"/>
</dbReference>
<dbReference type="GO" id="GO:0003677">
    <property type="term" value="F:DNA binding"/>
    <property type="evidence" value="ECO:0007669"/>
    <property type="project" value="UniProtKB-KW"/>
</dbReference>
<dbReference type="InterPro" id="IPR011711">
    <property type="entry name" value="GntR_C"/>
</dbReference>
<dbReference type="Pfam" id="PF00392">
    <property type="entry name" value="GntR"/>
    <property type="match status" value="1"/>
</dbReference>
<dbReference type="Gene3D" id="1.10.10.10">
    <property type="entry name" value="Winged helix-like DNA-binding domain superfamily/Winged helix DNA-binding domain"/>
    <property type="match status" value="1"/>
</dbReference>
<dbReference type="InterPro" id="IPR036388">
    <property type="entry name" value="WH-like_DNA-bd_sf"/>
</dbReference>
<feature type="region of interest" description="Disordered" evidence="4">
    <location>
        <begin position="1"/>
        <end position="21"/>
    </location>
</feature>
<accession>A0A1X7P3J0</accession>
<dbReference type="SMART" id="SM00345">
    <property type="entry name" value="HTH_GNTR"/>
    <property type="match status" value="1"/>
</dbReference>
<dbReference type="PROSITE" id="PS50949">
    <property type="entry name" value="HTH_GNTR"/>
    <property type="match status" value="1"/>
</dbReference>
<protein>
    <submittedName>
        <fullName evidence="6">Transcriptional regulator, GntR family</fullName>
    </submittedName>
</protein>